<organism evidence="2 3">
    <name type="scientific">Aristolochia fimbriata</name>
    <name type="common">White veined hardy Dutchman's pipe vine</name>
    <dbReference type="NCBI Taxonomy" id="158543"/>
    <lineage>
        <taxon>Eukaryota</taxon>
        <taxon>Viridiplantae</taxon>
        <taxon>Streptophyta</taxon>
        <taxon>Embryophyta</taxon>
        <taxon>Tracheophyta</taxon>
        <taxon>Spermatophyta</taxon>
        <taxon>Magnoliopsida</taxon>
        <taxon>Magnoliidae</taxon>
        <taxon>Piperales</taxon>
        <taxon>Aristolochiaceae</taxon>
        <taxon>Aristolochia</taxon>
    </lineage>
</organism>
<proteinExistence type="predicted"/>
<dbReference type="Proteomes" id="UP000825729">
    <property type="component" value="Unassembled WGS sequence"/>
</dbReference>
<dbReference type="InterPro" id="IPR012340">
    <property type="entry name" value="NA-bd_OB-fold"/>
</dbReference>
<feature type="domain" description="MCM OB" evidence="1">
    <location>
        <begin position="25"/>
        <end position="81"/>
    </location>
</feature>
<dbReference type="Gene3D" id="2.40.50.140">
    <property type="entry name" value="Nucleic acid-binding proteins"/>
    <property type="match status" value="1"/>
</dbReference>
<keyword evidence="3" id="KW-1185">Reference proteome</keyword>
<dbReference type="SUPFAM" id="SSF50249">
    <property type="entry name" value="Nucleic acid-binding proteins"/>
    <property type="match status" value="1"/>
</dbReference>
<evidence type="ECO:0000313" key="3">
    <source>
        <dbReference type="Proteomes" id="UP000825729"/>
    </source>
</evidence>
<gene>
    <name evidence="2" type="ORF">H6P81_012179</name>
</gene>
<dbReference type="AlphaFoldDB" id="A0AAV7EDV7"/>
<dbReference type="EMBL" id="JAINDJ010000005">
    <property type="protein sequence ID" value="KAG9446051.1"/>
    <property type="molecule type" value="Genomic_DNA"/>
</dbReference>
<sequence length="81" mass="9035">MKEVKIQVSKELVAAQQAVCRRNIPCKVVSMAISTSKKVLKVVSGFVQVKIQELAEHAPKGHIPQTMTIHFRGELTRKVEP</sequence>
<comment type="caution">
    <text evidence="2">The sequence shown here is derived from an EMBL/GenBank/DDBJ whole genome shotgun (WGS) entry which is preliminary data.</text>
</comment>
<dbReference type="InterPro" id="IPR033762">
    <property type="entry name" value="MCM_OB"/>
</dbReference>
<accession>A0AAV7EDV7</accession>
<dbReference type="Pfam" id="PF17207">
    <property type="entry name" value="MCM_OB"/>
    <property type="match status" value="1"/>
</dbReference>
<reference evidence="2 3" key="1">
    <citation type="submission" date="2021-07" db="EMBL/GenBank/DDBJ databases">
        <title>The Aristolochia fimbriata genome: insights into angiosperm evolution, floral development and chemical biosynthesis.</title>
        <authorList>
            <person name="Jiao Y."/>
        </authorList>
    </citation>
    <scope>NUCLEOTIDE SEQUENCE [LARGE SCALE GENOMIC DNA]</scope>
    <source>
        <strain evidence="2">IBCAS-2021</strain>
        <tissue evidence="2">Leaf</tissue>
    </source>
</reference>
<evidence type="ECO:0000259" key="1">
    <source>
        <dbReference type="Pfam" id="PF17207"/>
    </source>
</evidence>
<evidence type="ECO:0000313" key="2">
    <source>
        <dbReference type="EMBL" id="KAG9446051.1"/>
    </source>
</evidence>
<name>A0AAV7EDV7_ARIFI</name>
<protein>
    <recommendedName>
        <fullName evidence="1">MCM OB domain-containing protein</fullName>
    </recommendedName>
</protein>